<dbReference type="EMBL" id="LNIX01000001">
    <property type="protein sequence ID" value="OXA63370.1"/>
    <property type="molecule type" value="Genomic_DNA"/>
</dbReference>
<sequence>MRVIHRKALVQGALRPRRRFSLRGALVLNFHLKIFKLWMKQIRQSRGRPYRNRFLPSYLRNSERIVRLPGRPQNRYTQTAPFVCIHPNIGHKNVNRIMSRYVEHQKKACVQDEDGNFWFRGSLAAERERNSSSTDSGLSETSTDEGSQFLVRKSSKDRDGAGSPDLADLGLYSNSDEMVDFDDELFDKLSTFKIADRKFCRKLPQIRKCEFKNWNVDSVFGMLF</sequence>
<evidence type="ECO:0000313" key="2">
    <source>
        <dbReference type="EMBL" id="OXA63370.1"/>
    </source>
</evidence>
<feature type="compositionally biased region" description="Low complexity" evidence="1">
    <location>
        <begin position="131"/>
        <end position="145"/>
    </location>
</feature>
<gene>
    <name evidence="2" type="ORF">Fcan01_01267</name>
</gene>
<accession>A0A226F1Z4</accession>
<organism evidence="2 3">
    <name type="scientific">Folsomia candida</name>
    <name type="common">Springtail</name>
    <dbReference type="NCBI Taxonomy" id="158441"/>
    <lineage>
        <taxon>Eukaryota</taxon>
        <taxon>Metazoa</taxon>
        <taxon>Ecdysozoa</taxon>
        <taxon>Arthropoda</taxon>
        <taxon>Hexapoda</taxon>
        <taxon>Collembola</taxon>
        <taxon>Entomobryomorpha</taxon>
        <taxon>Isotomoidea</taxon>
        <taxon>Isotomidae</taxon>
        <taxon>Proisotominae</taxon>
        <taxon>Folsomia</taxon>
    </lineage>
</organism>
<name>A0A226F1Z4_FOLCA</name>
<protein>
    <submittedName>
        <fullName evidence="2">Uncharacterized protein</fullName>
    </submittedName>
</protein>
<reference evidence="2 3" key="1">
    <citation type="submission" date="2015-12" db="EMBL/GenBank/DDBJ databases">
        <title>The genome of Folsomia candida.</title>
        <authorList>
            <person name="Faddeeva A."/>
            <person name="Derks M.F."/>
            <person name="Anvar Y."/>
            <person name="Smit S."/>
            <person name="Van Straalen N."/>
            <person name="Roelofs D."/>
        </authorList>
    </citation>
    <scope>NUCLEOTIDE SEQUENCE [LARGE SCALE GENOMIC DNA]</scope>
    <source>
        <strain evidence="2 3">VU population</strain>
        <tissue evidence="2">Whole body</tissue>
    </source>
</reference>
<keyword evidence="3" id="KW-1185">Reference proteome</keyword>
<evidence type="ECO:0000313" key="3">
    <source>
        <dbReference type="Proteomes" id="UP000198287"/>
    </source>
</evidence>
<comment type="caution">
    <text evidence="2">The sequence shown here is derived from an EMBL/GenBank/DDBJ whole genome shotgun (WGS) entry which is preliminary data.</text>
</comment>
<dbReference type="AlphaFoldDB" id="A0A226F1Z4"/>
<evidence type="ECO:0000256" key="1">
    <source>
        <dbReference type="SAM" id="MobiDB-lite"/>
    </source>
</evidence>
<dbReference type="Proteomes" id="UP000198287">
    <property type="component" value="Unassembled WGS sequence"/>
</dbReference>
<feature type="region of interest" description="Disordered" evidence="1">
    <location>
        <begin position="128"/>
        <end position="162"/>
    </location>
</feature>
<proteinExistence type="predicted"/>